<dbReference type="GO" id="GO:0008168">
    <property type="term" value="F:methyltransferase activity"/>
    <property type="evidence" value="ECO:0007669"/>
    <property type="project" value="UniProtKB-KW"/>
</dbReference>
<gene>
    <name evidence="3" type="ORF">UFOPK3516_01212</name>
</gene>
<dbReference type="PANTHER" id="PTHR43542:SF1">
    <property type="entry name" value="METHYLTRANSFERASE"/>
    <property type="match status" value="1"/>
</dbReference>
<dbReference type="Pfam" id="PF03602">
    <property type="entry name" value="Cons_hypoth95"/>
    <property type="match status" value="1"/>
</dbReference>
<accession>A0A6J7GI74</accession>
<dbReference type="PANTHER" id="PTHR43542">
    <property type="entry name" value="METHYLTRANSFERASE"/>
    <property type="match status" value="1"/>
</dbReference>
<dbReference type="NCBIfam" id="TIGR00095">
    <property type="entry name" value="16S rRNA (guanine(966)-N(2))-methyltransferase RsmD"/>
    <property type="match status" value="1"/>
</dbReference>
<sequence>MTRIIAGFAGSRELKVPKQGTRPTSDRVREALFSALESADLIRGSRVLDLYAGTGALGLEALSRGAKHVALVENNLKAFKIIKANARLVANSGRRESGSYEVRGESVGRFLAGSRDVWNLVLIDPPYTVTNDELELVLATLAREMTRDGVVVVERSTRTPVFKAPERMTIIRTQEYGDTSLIWLEIVDY</sequence>
<keyword evidence="2" id="KW-0808">Transferase</keyword>
<dbReference type="InterPro" id="IPR004398">
    <property type="entry name" value="RNA_MeTrfase_RsmD"/>
</dbReference>
<keyword evidence="1" id="KW-0489">Methyltransferase</keyword>
<protein>
    <submittedName>
        <fullName evidence="3">Unannotated protein</fullName>
    </submittedName>
</protein>
<reference evidence="3" key="1">
    <citation type="submission" date="2020-05" db="EMBL/GenBank/DDBJ databases">
        <authorList>
            <person name="Chiriac C."/>
            <person name="Salcher M."/>
            <person name="Ghai R."/>
            <person name="Kavagutti S V."/>
        </authorList>
    </citation>
    <scope>NUCLEOTIDE SEQUENCE</scope>
</reference>
<dbReference type="GO" id="GO:0031167">
    <property type="term" value="P:rRNA methylation"/>
    <property type="evidence" value="ECO:0007669"/>
    <property type="project" value="InterPro"/>
</dbReference>
<dbReference type="SUPFAM" id="SSF53335">
    <property type="entry name" value="S-adenosyl-L-methionine-dependent methyltransferases"/>
    <property type="match status" value="1"/>
</dbReference>
<evidence type="ECO:0000256" key="2">
    <source>
        <dbReference type="ARBA" id="ARBA00022679"/>
    </source>
</evidence>
<dbReference type="AlphaFoldDB" id="A0A6J7GI74"/>
<evidence type="ECO:0000256" key="1">
    <source>
        <dbReference type="ARBA" id="ARBA00022603"/>
    </source>
</evidence>
<dbReference type="CDD" id="cd02440">
    <property type="entry name" value="AdoMet_MTases"/>
    <property type="match status" value="1"/>
</dbReference>
<organism evidence="3">
    <name type="scientific">freshwater metagenome</name>
    <dbReference type="NCBI Taxonomy" id="449393"/>
    <lineage>
        <taxon>unclassified sequences</taxon>
        <taxon>metagenomes</taxon>
        <taxon>ecological metagenomes</taxon>
    </lineage>
</organism>
<dbReference type="Gene3D" id="3.40.50.150">
    <property type="entry name" value="Vaccinia Virus protein VP39"/>
    <property type="match status" value="1"/>
</dbReference>
<dbReference type="InterPro" id="IPR029063">
    <property type="entry name" value="SAM-dependent_MTases_sf"/>
</dbReference>
<dbReference type="PIRSF" id="PIRSF004553">
    <property type="entry name" value="CHP00095"/>
    <property type="match status" value="1"/>
</dbReference>
<proteinExistence type="predicted"/>
<name>A0A6J7GI74_9ZZZZ</name>
<dbReference type="EMBL" id="CAFBMB010000112">
    <property type="protein sequence ID" value="CAB4906338.1"/>
    <property type="molecule type" value="Genomic_DNA"/>
</dbReference>
<evidence type="ECO:0000313" key="3">
    <source>
        <dbReference type="EMBL" id="CAB4906338.1"/>
    </source>
</evidence>